<dbReference type="EMBL" id="LOKL01000131">
    <property type="protein sequence ID" value="MBZ3925582.1"/>
    <property type="molecule type" value="Genomic_DNA"/>
</dbReference>
<name>A0AAW4RMD3_XANCI</name>
<gene>
    <name evidence="1" type="ORF">Xseb_16520</name>
</gene>
<accession>A0AAW4RMD3</accession>
<organism evidence="1 2">
    <name type="scientific">Xanthomonas citri pv. sesbaniae</name>
    <dbReference type="NCBI Taxonomy" id="473425"/>
    <lineage>
        <taxon>Bacteria</taxon>
        <taxon>Pseudomonadati</taxon>
        <taxon>Pseudomonadota</taxon>
        <taxon>Gammaproteobacteria</taxon>
        <taxon>Lysobacterales</taxon>
        <taxon>Lysobacteraceae</taxon>
        <taxon>Xanthomonas</taxon>
    </lineage>
</organism>
<evidence type="ECO:0000313" key="2">
    <source>
        <dbReference type="Proteomes" id="UP000825388"/>
    </source>
</evidence>
<comment type="caution">
    <text evidence="1">The sequence shown here is derived from an EMBL/GenBank/DDBJ whole genome shotgun (WGS) entry which is preliminary data.</text>
</comment>
<dbReference type="AlphaFoldDB" id="A0AAW4RMD3"/>
<sequence length="113" mass="12665">MSDAKKPSVHYTVISADGCERTTSYGADSCRYEVYHDTGWSPREPELQTARVEIEICWSASRHETLQLDGDQHRDMEMYDRLPELLDAIASGDEPQVALEEALSDAARLAMAC</sequence>
<protein>
    <submittedName>
        <fullName evidence="1">Uncharacterized protein</fullName>
    </submittedName>
</protein>
<evidence type="ECO:0000313" key="1">
    <source>
        <dbReference type="EMBL" id="MBZ3925582.1"/>
    </source>
</evidence>
<reference evidence="1" key="1">
    <citation type="submission" date="2015-12" db="EMBL/GenBank/DDBJ databases">
        <authorList>
            <person name="Bansal K."/>
            <person name="Midha S."/>
            <person name="Patil P.B."/>
        </authorList>
    </citation>
    <scope>NUCLEOTIDE SEQUENCE</scope>
    <source>
        <strain evidence="1">LMG867</strain>
    </source>
</reference>
<dbReference type="Proteomes" id="UP000825388">
    <property type="component" value="Unassembled WGS sequence"/>
</dbReference>
<proteinExistence type="predicted"/>
<dbReference type="RefSeq" id="WP_089113712.1">
    <property type="nucleotide sequence ID" value="NZ_LOKL01000131.1"/>
</dbReference>